<dbReference type="InterPro" id="IPR029044">
    <property type="entry name" value="Nucleotide-diphossugar_trans"/>
</dbReference>
<evidence type="ECO:0000313" key="4">
    <source>
        <dbReference type="EMBL" id="MQN01719.1"/>
    </source>
</evidence>
<keyword evidence="2" id="KW-0808">Transferase</keyword>
<keyword evidence="5" id="KW-1185">Reference proteome</keyword>
<sequence length="396" mass="46466">MIYEEKVSVIIPSLNVFQYIQRCIESVRTQTLKEIEILCIDAGSTDGTLEVIRREAESDSRITLIHSDKKSYGYQVNLGISMANGKYISIVESDDQIESDMLEKLFGESENNKLDFIKSDYLAFSHGKKNKRKILESDKLYNNILNPKQMPLLHTMDMSIWTGIYKRQFIIDNHILLNESAGAAFQDIGFVTQVLCYAERAEYLNEPFYIYTENREGASTLNKKCFIYAYQEWKRIFENQIISDEIFESHRKCIVTRLVDTVLPESKKVLISEDYNIDSTFYKEPCEWFSRLIRNEWKKGNILFSNLTRESLKDIWLFTYNQKSYSEKIKTENLLMQSIKEELKETLLNLKRPFVIFGSGQRGRRFLEEYVLPLGLKPLCFVDNDKSKYDSYIDEV</sequence>
<evidence type="ECO:0000256" key="1">
    <source>
        <dbReference type="ARBA" id="ARBA00022676"/>
    </source>
</evidence>
<proteinExistence type="predicted"/>
<dbReference type="PANTHER" id="PTHR22916:SF51">
    <property type="entry name" value="GLYCOSYLTRANSFERASE EPSH-RELATED"/>
    <property type="match status" value="1"/>
</dbReference>
<comment type="caution">
    <text evidence="4">The sequence shown here is derived from an EMBL/GenBank/DDBJ whole genome shotgun (WGS) entry which is preliminary data.</text>
</comment>
<dbReference type="SUPFAM" id="SSF53448">
    <property type="entry name" value="Nucleotide-diphospho-sugar transferases"/>
    <property type="match status" value="1"/>
</dbReference>
<dbReference type="CDD" id="cd00761">
    <property type="entry name" value="Glyco_tranf_GTA_type"/>
    <property type="match status" value="1"/>
</dbReference>
<dbReference type="AlphaFoldDB" id="A0A6N7J1M3"/>
<reference evidence="4" key="1">
    <citation type="journal article" date="2020" name="Appl. Environ. Microbiol.">
        <title>Medium-Chain Fatty Acid Synthesis by 'Candidatus Weimeria bifida' gen. nov., sp. nov., and 'Candidatus Pseudoramibacter fermentans' sp. nov.</title>
        <authorList>
            <person name="Scarborough M.J."/>
            <person name="Myers K.S."/>
            <person name="Donohue T.J."/>
            <person name="Noguera D.R."/>
        </authorList>
    </citation>
    <scope>NUCLEOTIDE SEQUENCE</scope>
    <source>
        <strain evidence="4">LCO1.1</strain>
    </source>
</reference>
<evidence type="ECO:0000313" key="5">
    <source>
        <dbReference type="Proteomes" id="UP000460257"/>
    </source>
</evidence>
<evidence type="ECO:0000256" key="2">
    <source>
        <dbReference type="ARBA" id="ARBA00022679"/>
    </source>
</evidence>
<name>A0A6N7J1M3_9FIRM</name>
<feature type="domain" description="Glycosyltransferase 2-like" evidence="3">
    <location>
        <begin position="8"/>
        <end position="143"/>
    </location>
</feature>
<dbReference type="PANTHER" id="PTHR22916">
    <property type="entry name" value="GLYCOSYLTRANSFERASE"/>
    <property type="match status" value="1"/>
</dbReference>
<dbReference type="InterPro" id="IPR001173">
    <property type="entry name" value="Glyco_trans_2-like"/>
</dbReference>
<dbReference type="Gene3D" id="3.90.550.10">
    <property type="entry name" value="Spore Coat Polysaccharide Biosynthesis Protein SpsA, Chain A"/>
    <property type="match status" value="1"/>
</dbReference>
<accession>A0A6N7J1M3</accession>
<organism evidence="4 5">
    <name type="scientific">Candidatus Weimeria bifida</name>
    <dbReference type="NCBI Taxonomy" id="2599074"/>
    <lineage>
        <taxon>Bacteria</taxon>
        <taxon>Bacillati</taxon>
        <taxon>Bacillota</taxon>
        <taxon>Clostridia</taxon>
        <taxon>Lachnospirales</taxon>
        <taxon>Lachnospiraceae</taxon>
        <taxon>Candidatus Weimeria</taxon>
    </lineage>
</organism>
<protein>
    <submittedName>
        <fullName evidence="4">Glycosyltransferase</fullName>
    </submittedName>
</protein>
<dbReference type="Pfam" id="PF00535">
    <property type="entry name" value="Glycos_transf_2"/>
    <property type="match status" value="1"/>
</dbReference>
<dbReference type="EMBL" id="VOGC01000006">
    <property type="protein sequence ID" value="MQN01719.1"/>
    <property type="molecule type" value="Genomic_DNA"/>
</dbReference>
<gene>
    <name evidence="4" type="ORF">FRC54_07340</name>
</gene>
<evidence type="ECO:0000259" key="3">
    <source>
        <dbReference type="Pfam" id="PF00535"/>
    </source>
</evidence>
<keyword evidence="1" id="KW-0328">Glycosyltransferase</keyword>
<dbReference type="Proteomes" id="UP000460257">
    <property type="component" value="Unassembled WGS sequence"/>
</dbReference>
<dbReference type="GO" id="GO:0016757">
    <property type="term" value="F:glycosyltransferase activity"/>
    <property type="evidence" value="ECO:0007669"/>
    <property type="project" value="UniProtKB-KW"/>
</dbReference>